<dbReference type="AlphaFoldDB" id="K3XU98"/>
<dbReference type="Proteomes" id="UP000004995">
    <property type="component" value="Unassembled WGS sequence"/>
</dbReference>
<dbReference type="InParanoid" id="K3XU98"/>
<dbReference type="EMBL" id="AGNK02003243">
    <property type="status" value="NOT_ANNOTATED_CDS"/>
    <property type="molecule type" value="Genomic_DNA"/>
</dbReference>
<reference evidence="1" key="2">
    <citation type="submission" date="2018-08" db="UniProtKB">
        <authorList>
            <consortium name="EnsemblPlants"/>
        </authorList>
    </citation>
    <scope>IDENTIFICATION</scope>
    <source>
        <strain evidence="1">Yugu1</strain>
    </source>
</reference>
<keyword evidence="2" id="KW-1185">Reference proteome</keyword>
<evidence type="ECO:0000313" key="1">
    <source>
        <dbReference type="EnsemblPlants" id="KQL06334"/>
    </source>
</evidence>
<protein>
    <submittedName>
        <fullName evidence="1">Uncharacterized protein</fullName>
    </submittedName>
</protein>
<reference evidence="2" key="1">
    <citation type="journal article" date="2012" name="Nat. Biotechnol.">
        <title>Reference genome sequence of the model plant Setaria.</title>
        <authorList>
            <person name="Bennetzen J.L."/>
            <person name="Schmutz J."/>
            <person name="Wang H."/>
            <person name="Percifield R."/>
            <person name="Hawkins J."/>
            <person name="Pontaroli A.C."/>
            <person name="Estep M."/>
            <person name="Feng L."/>
            <person name="Vaughn J.N."/>
            <person name="Grimwood J."/>
            <person name="Jenkins J."/>
            <person name="Barry K."/>
            <person name="Lindquist E."/>
            <person name="Hellsten U."/>
            <person name="Deshpande S."/>
            <person name="Wang X."/>
            <person name="Wu X."/>
            <person name="Mitros T."/>
            <person name="Triplett J."/>
            <person name="Yang X."/>
            <person name="Ye C.Y."/>
            <person name="Mauro-Herrera M."/>
            <person name="Wang L."/>
            <person name="Li P."/>
            <person name="Sharma M."/>
            <person name="Sharma R."/>
            <person name="Ronald P.C."/>
            <person name="Panaud O."/>
            <person name="Kellogg E.A."/>
            <person name="Brutnell T.P."/>
            <person name="Doust A.N."/>
            <person name="Tuskan G.A."/>
            <person name="Rokhsar D."/>
            <person name="Devos K.M."/>
        </authorList>
    </citation>
    <scope>NUCLEOTIDE SEQUENCE [LARGE SCALE GENOMIC DNA]</scope>
    <source>
        <strain evidence="2">cv. Yugu1</strain>
    </source>
</reference>
<accession>K3XU98</accession>
<name>K3XU98_SETIT</name>
<proteinExistence type="predicted"/>
<dbReference type="HOGENOM" id="CLU_3110011_0_0_1"/>
<dbReference type="EnsemblPlants" id="KQL06334">
    <property type="protein sequence ID" value="KQL06334"/>
    <property type="gene ID" value="SETIT_005505mg"/>
</dbReference>
<organism evidence="1 2">
    <name type="scientific">Setaria italica</name>
    <name type="common">Foxtail millet</name>
    <name type="synonym">Panicum italicum</name>
    <dbReference type="NCBI Taxonomy" id="4555"/>
    <lineage>
        <taxon>Eukaryota</taxon>
        <taxon>Viridiplantae</taxon>
        <taxon>Streptophyta</taxon>
        <taxon>Embryophyta</taxon>
        <taxon>Tracheophyta</taxon>
        <taxon>Spermatophyta</taxon>
        <taxon>Magnoliopsida</taxon>
        <taxon>Liliopsida</taxon>
        <taxon>Poales</taxon>
        <taxon>Poaceae</taxon>
        <taxon>PACMAD clade</taxon>
        <taxon>Panicoideae</taxon>
        <taxon>Panicodae</taxon>
        <taxon>Paniceae</taxon>
        <taxon>Cenchrinae</taxon>
        <taxon>Setaria</taxon>
    </lineage>
</organism>
<sequence length="51" mass="5913">MTLRSAHHLRGNTLQRRGLQSWSYCNLSAHFGTHCSLHLANRCLIYLVHHT</sequence>
<evidence type="ECO:0000313" key="2">
    <source>
        <dbReference type="Proteomes" id="UP000004995"/>
    </source>
</evidence>
<dbReference type="Gramene" id="KQL06334">
    <property type="protein sequence ID" value="KQL06334"/>
    <property type="gene ID" value="SETIT_005505mg"/>
</dbReference>